<dbReference type="Gene3D" id="3.30.300.10">
    <property type="match status" value="2"/>
</dbReference>
<evidence type="ECO:0000256" key="2">
    <source>
        <dbReference type="ARBA" id="ARBA00005153"/>
    </source>
</evidence>
<proteinExistence type="predicted"/>
<dbReference type="InterPro" id="IPR001674">
    <property type="entry name" value="GMP_synth_C"/>
</dbReference>
<dbReference type="Pfam" id="PF00958">
    <property type="entry name" value="GMP_synt_C"/>
    <property type="match status" value="1"/>
</dbReference>
<dbReference type="PANTHER" id="PTHR11922:SF2">
    <property type="entry name" value="GMP SYNTHASE [GLUTAMINE-HYDROLYZING]"/>
    <property type="match status" value="1"/>
</dbReference>
<dbReference type="Gene3D" id="3.40.50.620">
    <property type="entry name" value="HUPs"/>
    <property type="match status" value="1"/>
</dbReference>
<evidence type="ECO:0000256" key="8">
    <source>
        <dbReference type="ARBA" id="ARBA00022840"/>
    </source>
</evidence>
<evidence type="ECO:0000256" key="6">
    <source>
        <dbReference type="ARBA" id="ARBA00022749"/>
    </source>
</evidence>
<keyword evidence="5 10" id="KW-0547">Nucleotide-binding</keyword>
<evidence type="ECO:0000313" key="12">
    <source>
        <dbReference type="EMBL" id="MBM3317051.1"/>
    </source>
</evidence>
<feature type="binding site" evidence="10">
    <location>
        <begin position="226"/>
        <end position="232"/>
    </location>
    <ligand>
        <name>ATP</name>
        <dbReference type="ChEBI" id="CHEBI:30616"/>
    </ligand>
</feature>
<feature type="domain" description="GMPS ATP-PPase" evidence="11">
    <location>
        <begin position="199"/>
        <end position="394"/>
    </location>
</feature>
<dbReference type="CDD" id="cd01742">
    <property type="entry name" value="GATase1_GMP_Synthase"/>
    <property type="match status" value="1"/>
</dbReference>
<dbReference type="CDD" id="cd01997">
    <property type="entry name" value="GMP_synthase_C"/>
    <property type="match status" value="1"/>
</dbReference>
<dbReference type="GO" id="GO:0005524">
    <property type="term" value="F:ATP binding"/>
    <property type="evidence" value="ECO:0007669"/>
    <property type="project" value="UniProtKB-UniRule"/>
</dbReference>
<evidence type="ECO:0000256" key="7">
    <source>
        <dbReference type="ARBA" id="ARBA00022755"/>
    </source>
</evidence>
<dbReference type="AlphaFoldDB" id="A0A937XAU1"/>
<dbReference type="InterPro" id="IPR004739">
    <property type="entry name" value="GMP_synth_GATase"/>
</dbReference>
<comment type="caution">
    <text evidence="12">The sequence shown here is derived from an EMBL/GenBank/DDBJ whole genome shotgun (WGS) entry which is preliminary data.</text>
</comment>
<sequence>MEHDRIAVVDFGGQYAHLIAAKVRRLRVLAEIVDPEAPLEALRAYRGVILSGSPALSAHGEGADYTAGLLDLPVPILGLCFGHQEIAKRYGGRVEHTRREYGFARLRVTGESPLLAGLGPEETVWMSHGDSVTELPEGFVELGRSEHDGGHEAHRNAAIANEELRRYGFQFHPEVDDTVHGQEMLENFVRGICGCRPTWTMPRYVEEQIEAIRARAGGGRAFLLASGGVDSTVCARLIVEALGRERTHLLHIDNGLMRKGESAGVIARFRSWGITDNLHFVDASREFLRALAGRVEPERKRIAIGNAFIEVCQREMERLGVADALLAQGTIYPDTIETKGTKRADLIKTHHNRVPLVEAMVRAGKVLEPLRDLYKVEVRELGAALGLDADLLERHPFPGPGLGVRLLCSDGTLDEDARRELARIEAEAAGLAAAFGLGAAAMPVRSVGVKADLRAYEWPVLLHGTAPWAAVLAAAGQIYKSVDGVNRCCFDLADPGRRERGGAPRLELRRASVTGERLDLLREADQAVMQGLARHGLMQAIWQCPTVALPVAMDGRGEELIVVRPVHSERAMTAQPAALPEALVAELCEAILPLPGVSGLCLDVTTKPPGTIEWE</sequence>
<dbReference type="InterPro" id="IPR014729">
    <property type="entry name" value="Rossmann-like_a/b/a_fold"/>
</dbReference>
<keyword evidence="4 12" id="KW-0436">Ligase</keyword>
<dbReference type="NCBIfam" id="TIGR00888">
    <property type="entry name" value="guaA_Nterm"/>
    <property type="match status" value="1"/>
</dbReference>
<organism evidence="12 13">
    <name type="scientific">Eiseniibacteriota bacterium</name>
    <dbReference type="NCBI Taxonomy" id="2212470"/>
    <lineage>
        <taxon>Bacteria</taxon>
        <taxon>Candidatus Eiseniibacteriota</taxon>
    </lineage>
</organism>
<evidence type="ECO:0000256" key="4">
    <source>
        <dbReference type="ARBA" id="ARBA00022598"/>
    </source>
</evidence>
<dbReference type="EC" id="6.3.5.2" evidence="3"/>
<protein>
    <recommendedName>
        <fullName evidence="3">GMP synthase (glutamine-hydrolyzing)</fullName>
        <ecNumber evidence="3">6.3.5.2</ecNumber>
    </recommendedName>
</protein>
<keyword evidence="7 10" id="KW-0658">Purine biosynthesis</keyword>
<evidence type="ECO:0000256" key="10">
    <source>
        <dbReference type="PROSITE-ProRule" id="PRU00886"/>
    </source>
</evidence>
<dbReference type="GO" id="GO:0005829">
    <property type="term" value="C:cytosol"/>
    <property type="evidence" value="ECO:0007669"/>
    <property type="project" value="TreeGrafter"/>
</dbReference>
<dbReference type="PROSITE" id="PS51553">
    <property type="entry name" value="GMPS_ATP_PPASE"/>
    <property type="match status" value="1"/>
</dbReference>
<accession>A0A937XAU1</accession>
<evidence type="ECO:0000256" key="3">
    <source>
        <dbReference type="ARBA" id="ARBA00012746"/>
    </source>
</evidence>
<reference evidence="12" key="1">
    <citation type="submission" date="2019-03" db="EMBL/GenBank/DDBJ databases">
        <title>Lake Tanganyika Metagenome-Assembled Genomes (MAGs).</title>
        <authorList>
            <person name="Tran P."/>
        </authorList>
    </citation>
    <scope>NUCLEOTIDE SEQUENCE</scope>
    <source>
        <strain evidence="12">M_DeepCast_400m_m2_100</strain>
    </source>
</reference>
<keyword evidence="9" id="KW-0315">Glutamine amidotransferase</keyword>
<comment type="function">
    <text evidence="1">Catalyzes the synthesis of GMP from XMP.</text>
</comment>
<comment type="pathway">
    <text evidence="2">Purine metabolism; GMP biosynthesis; GMP from XMP (L-Gln route): step 1/1.</text>
</comment>
<name>A0A937XAU1_UNCEI</name>
<dbReference type="Gene3D" id="3.40.50.880">
    <property type="match status" value="1"/>
</dbReference>
<evidence type="ECO:0000313" key="13">
    <source>
        <dbReference type="Proteomes" id="UP000748308"/>
    </source>
</evidence>
<evidence type="ECO:0000256" key="1">
    <source>
        <dbReference type="ARBA" id="ARBA00002332"/>
    </source>
</evidence>
<dbReference type="InterPro" id="IPR017926">
    <property type="entry name" value="GATASE"/>
</dbReference>
<dbReference type="EMBL" id="VGIY01000070">
    <property type="protein sequence ID" value="MBM3317051.1"/>
    <property type="molecule type" value="Genomic_DNA"/>
</dbReference>
<dbReference type="GO" id="GO:0003921">
    <property type="term" value="F:GMP synthase activity"/>
    <property type="evidence" value="ECO:0007669"/>
    <property type="project" value="InterPro"/>
</dbReference>
<evidence type="ECO:0000259" key="11">
    <source>
        <dbReference type="PROSITE" id="PS51553"/>
    </source>
</evidence>
<gene>
    <name evidence="12" type="primary">guaA</name>
    <name evidence="12" type="ORF">FJY75_04280</name>
</gene>
<dbReference type="InterPro" id="IPR025777">
    <property type="entry name" value="GMPS_ATP_PPase_dom"/>
</dbReference>
<dbReference type="InterPro" id="IPR029062">
    <property type="entry name" value="Class_I_gatase-like"/>
</dbReference>
<dbReference type="PROSITE" id="PS51273">
    <property type="entry name" value="GATASE_TYPE_1"/>
    <property type="match status" value="1"/>
</dbReference>
<evidence type="ECO:0000256" key="5">
    <source>
        <dbReference type="ARBA" id="ARBA00022741"/>
    </source>
</evidence>
<dbReference type="SUPFAM" id="SSF52402">
    <property type="entry name" value="Adenine nucleotide alpha hydrolases-like"/>
    <property type="match status" value="1"/>
</dbReference>
<dbReference type="Pfam" id="PF00117">
    <property type="entry name" value="GATase"/>
    <property type="match status" value="1"/>
</dbReference>
<keyword evidence="6 10" id="KW-0332">GMP biosynthesis</keyword>
<dbReference type="SUPFAM" id="SSF52317">
    <property type="entry name" value="Class I glutamine amidotransferase-like"/>
    <property type="match status" value="1"/>
</dbReference>
<dbReference type="Proteomes" id="UP000748308">
    <property type="component" value="Unassembled WGS sequence"/>
</dbReference>
<dbReference type="PANTHER" id="PTHR11922">
    <property type="entry name" value="GMP SYNTHASE-RELATED"/>
    <property type="match status" value="1"/>
</dbReference>
<dbReference type="PRINTS" id="PR00096">
    <property type="entry name" value="GATASE"/>
</dbReference>
<dbReference type="NCBIfam" id="NF000848">
    <property type="entry name" value="PRK00074.1"/>
    <property type="match status" value="1"/>
</dbReference>
<keyword evidence="8 10" id="KW-0067">ATP-binding</keyword>
<dbReference type="SUPFAM" id="SSF54810">
    <property type="entry name" value="GMP synthetase C-terminal dimerisation domain"/>
    <property type="match status" value="2"/>
</dbReference>
<evidence type="ECO:0000256" key="9">
    <source>
        <dbReference type="ARBA" id="ARBA00022962"/>
    </source>
</evidence>